<evidence type="ECO:0000256" key="1">
    <source>
        <dbReference type="SAM" id="MobiDB-lite"/>
    </source>
</evidence>
<evidence type="ECO:0000313" key="3">
    <source>
        <dbReference type="Proteomes" id="UP000265520"/>
    </source>
</evidence>
<reference evidence="2 3" key="1">
    <citation type="journal article" date="2018" name="Front. Plant Sci.">
        <title>Red Clover (Trifolium pratense) and Zigzag Clover (T. medium) - A Picture of Genomic Similarities and Differences.</title>
        <authorList>
            <person name="Dluhosova J."/>
            <person name="Istvanek J."/>
            <person name="Nedelnik J."/>
            <person name="Repkova J."/>
        </authorList>
    </citation>
    <scope>NUCLEOTIDE SEQUENCE [LARGE SCALE GENOMIC DNA]</scope>
    <source>
        <strain evidence="3">cv. 10/8</strain>
        <tissue evidence="2">Leaf</tissue>
    </source>
</reference>
<comment type="caution">
    <text evidence="2">The sequence shown here is derived from an EMBL/GenBank/DDBJ whole genome shotgun (WGS) entry which is preliminary data.</text>
</comment>
<dbReference type="AlphaFoldDB" id="A0A392VMP3"/>
<protein>
    <submittedName>
        <fullName evidence="2">Uncharacterized protein</fullName>
    </submittedName>
</protein>
<feature type="region of interest" description="Disordered" evidence="1">
    <location>
        <begin position="1"/>
        <end position="57"/>
    </location>
</feature>
<dbReference type="EMBL" id="LXQA011181152">
    <property type="protein sequence ID" value="MCI88005.1"/>
    <property type="molecule type" value="Genomic_DNA"/>
</dbReference>
<evidence type="ECO:0000313" key="2">
    <source>
        <dbReference type="EMBL" id="MCI88005.1"/>
    </source>
</evidence>
<feature type="compositionally biased region" description="Polar residues" evidence="1">
    <location>
        <begin position="1"/>
        <end position="27"/>
    </location>
</feature>
<feature type="non-terminal residue" evidence="2">
    <location>
        <position position="1"/>
    </location>
</feature>
<organism evidence="2 3">
    <name type="scientific">Trifolium medium</name>
    <dbReference type="NCBI Taxonomy" id="97028"/>
    <lineage>
        <taxon>Eukaryota</taxon>
        <taxon>Viridiplantae</taxon>
        <taxon>Streptophyta</taxon>
        <taxon>Embryophyta</taxon>
        <taxon>Tracheophyta</taxon>
        <taxon>Spermatophyta</taxon>
        <taxon>Magnoliopsida</taxon>
        <taxon>eudicotyledons</taxon>
        <taxon>Gunneridae</taxon>
        <taxon>Pentapetalae</taxon>
        <taxon>rosids</taxon>
        <taxon>fabids</taxon>
        <taxon>Fabales</taxon>
        <taxon>Fabaceae</taxon>
        <taxon>Papilionoideae</taxon>
        <taxon>50 kb inversion clade</taxon>
        <taxon>NPAAA clade</taxon>
        <taxon>Hologalegina</taxon>
        <taxon>IRL clade</taxon>
        <taxon>Trifolieae</taxon>
        <taxon>Trifolium</taxon>
    </lineage>
</organism>
<name>A0A392VMP3_9FABA</name>
<accession>A0A392VMP3</accession>
<dbReference type="Proteomes" id="UP000265520">
    <property type="component" value="Unassembled WGS sequence"/>
</dbReference>
<sequence>EKSYKMSSECKNGQKSTKVNPMNSASPGATDLSPGATLAEAKPPQQGKHGREAAHQG</sequence>
<keyword evidence="3" id="KW-1185">Reference proteome</keyword>
<proteinExistence type="predicted"/>